<dbReference type="EMBL" id="CM000914">
    <property type="protein sequence ID" value="EFG04603.2"/>
    <property type="molecule type" value="Genomic_DNA"/>
</dbReference>
<dbReference type="PANTHER" id="PTHR10742">
    <property type="entry name" value="FLAVIN MONOAMINE OXIDASE"/>
    <property type="match status" value="1"/>
</dbReference>
<reference evidence="3 4" key="1">
    <citation type="journal article" date="2010" name="Genome Biol. Evol.">
        <title>The sequence of a 1.8-mb bacterial linear plasmid reveals a rich evolutionary reservoir of secondary metabolic pathways.</title>
        <authorList>
            <person name="Medema M.H."/>
            <person name="Trefzer A."/>
            <person name="Kovalchuk A."/>
            <person name="van den Berg M."/>
            <person name="Mueller U."/>
            <person name="Heijne W."/>
            <person name="Wu L."/>
            <person name="Alam M.T."/>
            <person name="Ronning C.M."/>
            <person name="Nierman W.C."/>
            <person name="Bovenberg R.A.L."/>
            <person name="Breitling R."/>
            <person name="Takano E."/>
        </authorList>
    </citation>
    <scope>NUCLEOTIDE SEQUENCE [LARGE SCALE GENOMIC DNA]</scope>
    <source>
        <strain evidence="4">ATCC 27064 / DSM 738 / JCM 4710 / NBRC 13307 / NCIMB 12785 / NRRL 3585 / VKM Ac-602</strain>
        <plasmid evidence="3">pSCL4</plasmid>
    </source>
</reference>
<dbReference type="Gene3D" id="1.10.405.10">
    <property type="entry name" value="Guanine Nucleotide Dissociation Inhibitor, domain 1"/>
    <property type="match status" value="1"/>
</dbReference>
<gene>
    <name evidence="3" type="primary">staO</name>
    <name evidence="3" type="ORF">SCLAV_p1117</name>
</gene>
<dbReference type="Proteomes" id="UP000002357">
    <property type="component" value="Plasmid pSCL4"/>
</dbReference>
<dbReference type="InterPro" id="IPR050281">
    <property type="entry name" value="Flavin_monoamine_oxidase"/>
</dbReference>
<evidence type="ECO:0000259" key="2">
    <source>
        <dbReference type="Pfam" id="PF01593"/>
    </source>
</evidence>
<feature type="region of interest" description="Disordered" evidence="1">
    <location>
        <begin position="156"/>
        <end position="186"/>
    </location>
</feature>
<dbReference type="Pfam" id="PF01593">
    <property type="entry name" value="Amino_oxidase"/>
    <property type="match status" value="1"/>
</dbReference>
<keyword evidence="3" id="KW-0614">Plasmid</keyword>
<geneLocation type="plasmid" evidence="3 4">
    <name>pSCL4</name>
</geneLocation>
<protein>
    <submittedName>
        <fullName evidence="3">Staurosporine biosynthesis L-amino acid oxidase StaO</fullName>
        <ecNumber evidence="3">1.4.3.4</ecNumber>
    </submittedName>
</protein>
<dbReference type="GO" id="GO:0009063">
    <property type="term" value="P:amino acid catabolic process"/>
    <property type="evidence" value="ECO:0007669"/>
    <property type="project" value="TreeGrafter"/>
</dbReference>
<dbReference type="PANTHER" id="PTHR10742:SF342">
    <property type="entry name" value="AMINE OXIDASE"/>
    <property type="match status" value="1"/>
</dbReference>
<dbReference type="SUPFAM" id="SSF51905">
    <property type="entry name" value="FAD/NAD(P)-binding domain"/>
    <property type="match status" value="1"/>
</dbReference>
<feature type="domain" description="Amine oxidase" evidence="2">
    <location>
        <begin position="203"/>
        <end position="654"/>
    </location>
</feature>
<dbReference type="SUPFAM" id="SSF54373">
    <property type="entry name" value="FAD-linked reductases, C-terminal domain"/>
    <property type="match status" value="1"/>
</dbReference>
<evidence type="ECO:0000256" key="1">
    <source>
        <dbReference type="SAM" id="MobiDB-lite"/>
    </source>
</evidence>
<proteinExistence type="predicted"/>
<keyword evidence="4" id="KW-1185">Reference proteome</keyword>
<dbReference type="InterPro" id="IPR036188">
    <property type="entry name" value="FAD/NAD-bd_sf"/>
</dbReference>
<evidence type="ECO:0000313" key="3">
    <source>
        <dbReference type="EMBL" id="EFG04603.2"/>
    </source>
</evidence>
<dbReference type="Gene3D" id="3.50.50.60">
    <property type="entry name" value="FAD/NAD(P)-binding domain"/>
    <property type="match status" value="1"/>
</dbReference>
<accession>D5SL10</accession>
<dbReference type="InterPro" id="IPR002937">
    <property type="entry name" value="Amino_oxidase"/>
</dbReference>
<name>D5SL10_STRCL</name>
<dbReference type="AlphaFoldDB" id="D5SL10"/>
<dbReference type="GO" id="GO:0001716">
    <property type="term" value="F:L-amino-acid oxidase activity"/>
    <property type="evidence" value="ECO:0007669"/>
    <property type="project" value="TreeGrafter"/>
</dbReference>
<sequence>MSTSPPSGFSCGVLVPGSRAGGPGCSRSAAVHAGAAALLPVRDERAHTAPYCSLAAYSREAVYSRGAVEPFTAVEPPRSAEPVSGPSGQVRPVEPRTQHRPVPAPRSRCGENPARSRRVTAPGHPVRGHGPTLNPSVPAFDGGYGRGAAARTMADKQSPASLFPGPGKAWHRRSPVTVSPREIDGPDGAVAAPKKVTVIGAGIAGLVAAYELERLGHQVQIIEGSQEVGGRIHTHHFAGRGRNGPFAELGAMRIPSAHRLTLHYIAELGLQNQVHEFRTLFSDDAAYLATSGGYLRVREAHRTLVAEFAARLPHRNYRDDTLLFGAWLDASIRAIAPRHFCAGLSGDTGVELLDFVDRVDVTPYRCGGAENRIDLHAFFADHPRARSICPPRLERFLDDVLDETSSTIVRLRGGMEALPRRLAARIRGRITTGQEVVGIHVRDESVLLRLRQGTKVTSLDCDYVVCTIPFPVLRRMRLTGFDQEKLDIVRQTAYWGATKLAFHCREPFWEKDGISGGASFTGGHVRQTYYPPAEGDPALGAVLLASYSIGPDADALSRLSEAERVAVVTRELSVIHPELRRPGMVLGVAGRDWGTHRWSRGAATVRWGQEAVLREAERREAARPQRGLHFAGEHCSSKPAWIEGAIESAIDVAHGIEWYEPRTARRVLATTRPARSNGPV</sequence>
<organism evidence="3 4">
    <name type="scientific">Streptomyces clavuligerus</name>
    <dbReference type="NCBI Taxonomy" id="1901"/>
    <lineage>
        <taxon>Bacteria</taxon>
        <taxon>Bacillati</taxon>
        <taxon>Actinomycetota</taxon>
        <taxon>Actinomycetes</taxon>
        <taxon>Kitasatosporales</taxon>
        <taxon>Streptomycetaceae</taxon>
        <taxon>Streptomyces</taxon>
    </lineage>
</organism>
<dbReference type="EC" id="1.4.3.4" evidence="3"/>
<dbReference type="Gene3D" id="3.90.660.10">
    <property type="match status" value="1"/>
</dbReference>
<feature type="region of interest" description="Disordered" evidence="1">
    <location>
        <begin position="74"/>
        <end position="139"/>
    </location>
</feature>
<dbReference type="eggNOG" id="COG1231">
    <property type="taxonomic scope" value="Bacteria"/>
</dbReference>
<keyword evidence="3" id="KW-0560">Oxidoreductase</keyword>
<dbReference type="GO" id="GO:0097621">
    <property type="term" value="F:monoamine oxidase activity"/>
    <property type="evidence" value="ECO:0007669"/>
    <property type="project" value="UniProtKB-EC"/>
</dbReference>
<evidence type="ECO:0000313" key="4">
    <source>
        <dbReference type="Proteomes" id="UP000002357"/>
    </source>
</evidence>